<keyword evidence="4" id="KW-0249">Electron transport</keyword>
<evidence type="ECO:0000259" key="8">
    <source>
        <dbReference type="PROSITE" id="PS51007"/>
    </source>
</evidence>
<feature type="domain" description="Cytochrome c" evidence="8">
    <location>
        <begin position="26"/>
        <end position="133"/>
    </location>
</feature>
<reference evidence="9" key="1">
    <citation type="submission" date="2020-07" db="EMBL/GenBank/DDBJ databases">
        <authorList>
            <person name="Camacho E."/>
        </authorList>
    </citation>
    <scope>NUCLEOTIDE SEQUENCE</scope>
    <source>
        <strain evidence="9">MPO218</strain>
        <plasmid evidence="9">pIBU218</plasmid>
    </source>
</reference>
<evidence type="ECO:0000256" key="4">
    <source>
        <dbReference type="ARBA" id="ARBA00022982"/>
    </source>
</evidence>
<dbReference type="InterPro" id="IPR002327">
    <property type="entry name" value="Cyt_c_1A/1B"/>
</dbReference>
<dbReference type="Proteomes" id="UP000664914">
    <property type="component" value="Plasmid pIBU218"/>
</dbReference>
<evidence type="ECO:0000256" key="1">
    <source>
        <dbReference type="ARBA" id="ARBA00022448"/>
    </source>
</evidence>
<evidence type="ECO:0000256" key="2">
    <source>
        <dbReference type="ARBA" id="ARBA00022617"/>
    </source>
</evidence>
<name>A0A975D8D6_9SPHN</name>
<dbReference type="SUPFAM" id="SSF46626">
    <property type="entry name" value="Cytochrome c"/>
    <property type="match status" value="1"/>
</dbReference>
<dbReference type="AlphaFoldDB" id="A0A975D8D6"/>
<keyword evidence="1" id="KW-0813">Transport</keyword>
<dbReference type="GO" id="GO:0020037">
    <property type="term" value="F:heme binding"/>
    <property type="evidence" value="ECO:0007669"/>
    <property type="project" value="InterPro"/>
</dbReference>
<evidence type="ECO:0000256" key="3">
    <source>
        <dbReference type="ARBA" id="ARBA00022723"/>
    </source>
</evidence>
<keyword evidence="5 6" id="KW-0408">Iron</keyword>
<feature type="chain" id="PRO_5037813076" evidence="7">
    <location>
        <begin position="30"/>
        <end position="133"/>
    </location>
</feature>
<dbReference type="Pfam" id="PF00034">
    <property type="entry name" value="Cytochrom_C"/>
    <property type="match status" value="1"/>
</dbReference>
<dbReference type="PRINTS" id="PR00604">
    <property type="entry name" value="CYTCHRMECIAB"/>
</dbReference>
<dbReference type="EMBL" id="CP059320">
    <property type="protein sequence ID" value="QTH24842.1"/>
    <property type="molecule type" value="Genomic_DNA"/>
</dbReference>
<evidence type="ECO:0000256" key="7">
    <source>
        <dbReference type="SAM" id="SignalP"/>
    </source>
</evidence>
<proteinExistence type="predicted"/>
<evidence type="ECO:0000313" key="10">
    <source>
        <dbReference type="Proteomes" id="UP000664914"/>
    </source>
</evidence>
<dbReference type="Gene3D" id="1.10.760.10">
    <property type="entry name" value="Cytochrome c-like domain"/>
    <property type="match status" value="1"/>
</dbReference>
<reference evidence="9" key="2">
    <citation type="submission" date="2021-04" db="EMBL/GenBank/DDBJ databases">
        <title>Isolation and genomic analysis of the ibuprofen-degrading bacterium Sphingomonas strain MPO218.</title>
        <authorList>
            <person name="Aulestia M."/>
            <person name="Flores A."/>
            <person name="Mangas E.L."/>
            <person name="Perez-Pulido A.J."/>
            <person name="Santero E."/>
            <person name="Camacho E.M."/>
        </authorList>
    </citation>
    <scope>NUCLEOTIDE SEQUENCE</scope>
    <source>
        <strain evidence="9">MPO218</strain>
        <plasmid evidence="9">pIBU218</plasmid>
    </source>
</reference>
<sequence length="133" mass="13682">MRKLSKVALTIGSGTALSAAMVLTISAPAAGSASPSPQRPASFLQCAACHSVDPGRNGVGPSLAGVAGRKAASLPTFNYSAALKNSGLTWDAASLDRWLTSPQRTVPGTKMPFAGIPDPAKRKEVVDYLMTLK</sequence>
<dbReference type="InterPro" id="IPR009056">
    <property type="entry name" value="Cyt_c-like_dom"/>
</dbReference>
<keyword evidence="7" id="KW-0732">Signal</keyword>
<keyword evidence="3 6" id="KW-0479">Metal-binding</keyword>
<gene>
    <name evidence="9" type="ORF">HRJ34_27595</name>
</gene>
<accession>A0A975D8D6</accession>
<keyword evidence="9" id="KW-0614">Plasmid</keyword>
<dbReference type="PROSITE" id="PS51007">
    <property type="entry name" value="CYTC"/>
    <property type="match status" value="1"/>
</dbReference>
<dbReference type="GO" id="GO:0046872">
    <property type="term" value="F:metal ion binding"/>
    <property type="evidence" value="ECO:0007669"/>
    <property type="project" value="UniProtKB-KW"/>
</dbReference>
<organism evidence="9 10">
    <name type="scientific">Rhizorhabdus wittichii</name>
    <dbReference type="NCBI Taxonomy" id="160791"/>
    <lineage>
        <taxon>Bacteria</taxon>
        <taxon>Pseudomonadati</taxon>
        <taxon>Pseudomonadota</taxon>
        <taxon>Alphaproteobacteria</taxon>
        <taxon>Sphingomonadales</taxon>
        <taxon>Sphingomonadaceae</taxon>
        <taxon>Rhizorhabdus</taxon>
    </lineage>
</organism>
<geneLocation type="plasmid" evidence="9 10">
    <name>pIBU218</name>
</geneLocation>
<evidence type="ECO:0000313" key="9">
    <source>
        <dbReference type="EMBL" id="QTH24842.1"/>
    </source>
</evidence>
<dbReference type="PANTHER" id="PTHR11961">
    <property type="entry name" value="CYTOCHROME C"/>
    <property type="match status" value="1"/>
</dbReference>
<feature type="signal peptide" evidence="7">
    <location>
        <begin position="1"/>
        <end position="29"/>
    </location>
</feature>
<evidence type="ECO:0000256" key="5">
    <source>
        <dbReference type="ARBA" id="ARBA00023004"/>
    </source>
</evidence>
<protein>
    <submittedName>
        <fullName evidence="9">C-type cytochrome</fullName>
    </submittedName>
</protein>
<keyword evidence="2 6" id="KW-0349">Heme</keyword>
<dbReference type="InterPro" id="IPR036909">
    <property type="entry name" value="Cyt_c-like_dom_sf"/>
</dbReference>
<evidence type="ECO:0000256" key="6">
    <source>
        <dbReference type="PROSITE-ProRule" id="PRU00433"/>
    </source>
</evidence>
<dbReference type="GO" id="GO:0009055">
    <property type="term" value="F:electron transfer activity"/>
    <property type="evidence" value="ECO:0007669"/>
    <property type="project" value="InterPro"/>
</dbReference>